<keyword evidence="7" id="KW-0460">Magnesium</keyword>
<dbReference type="AlphaFoldDB" id="A0A5J4PRI4"/>
<dbReference type="CDD" id="cd06557">
    <property type="entry name" value="KPHMT-like"/>
    <property type="match status" value="1"/>
</dbReference>
<comment type="caution">
    <text evidence="8">The sequence shown here is derived from an EMBL/GenBank/DDBJ whole genome shotgun (WGS) entry which is preliminary data.</text>
</comment>
<dbReference type="GO" id="GO:0032259">
    <property type="term" value="P:methylation"/>
    <property type="evidence" value="ECO:0007669"/>
    <property type="project" value="UniProtKB-KW"/>
</dbReference>
<keyword evidence="6" id="KW-0479">Metal-binding</keyword>
<dbReference type="Gene3D" id="3.20.20.60">
    <property type="entry name" value="Phosphoenolpyruvate-binding domains"/>
    <property type="match status" value="1"/>
</dbReference>
<dbReference type="PANTHER" id="PTHR20881:SF0">
    <property type="entry name" value="3-METHYL-2-OXOBUTANOATE HYDROXYMETHYLTRANSFERASE"/>
    <property type="match status" value="1"/>
</dbReference>
<evidence type="ECO:0000256" key="3">
    <source>
        <dbReference type="ARBA" id="ARBA00022490"/>
    </source>
</evidence>
<dbReference type="SUPFAM" id="SSF51621">
    <property type="entry name" value="Phosphoenolpyruvate/pyruvate domain"/>
    <property type="match status" value="1"/>
</dbReference>
<dbReference type="PIRSF" id="PIRSF000388">
    <property type="entry name" value="Pantoate_hydroxy_MeTrfase"/>
    <property type="match status" value="1"/>
</dbReference>
<keyword evidence="4" id="KW-0566">Pantothenate biosynthesis</keyword>
<dbReference type="InterPro" id="IPR040442">
    <property type="entry name" value="Pyrv_kinase-like_dom_sf"/>
</dbReference>
<keyword evidence="5 8" id="KW-0808">Transferase</keyword>
<dbReference type="InterPro" id="IPR003700">
    <property type="entry name" value="Pantoate_hydroxy_MeTrfase"/>
</dbReference>
<keyword evidence="8" id="KW-0489">Methyltransferase</keyword>
<name>A0A5J4PRI4_9ZZZZ</name>
<dbReference type="PANTHER" id="PTHR20881">
    <property type="entry name" value="3-METHYL-2-OXOBUTANOATE HYDROXYMETHYLTRANSFERASE"/>
    <property type="match status" value="1"/>
</dbReference>
<dbReference type="InterPro" id="IPR015813">
    <property type="entry name" value="Pyrv/PenolPyrv_kinase-like_dom"/>
</dbReference>
<evidence type="ECO:0000256" key="6">
    <source>
        <dbReference type="ARBA" id="ARBA00022723"/>
    </source>
</evidence>
<organism evidence="8">
    <name type="scientific">termite gut metagenome</name>
    <dbReference type="NCBI Taxonomy" id="433724"/>
    <lineage>
        <taxon>unclassified sequences</taxon>
        <taxon>metagenomes</taxon>
        <taxon>organismal metagenomes</taxon>
    </lineage>
</organism>
<evidence type="ECO:0000256" key="4">
    <source>
        <dbReference type="ARBA" id="ARBA00022655"/>
    </source>
</evidence>
<dbReference type="GO" id="GO:0003864">
    <property type="term" value="F:3-methyl-2-oxobutanoate hydroxymethyltransferase activity"/>
    <property type="evidence" value="ECO:0007669"/>
    <property type="project" value="UniProtKB-EC"/>
</dbReference>
<dbReference type="GO" id="GO:0000287">
    <property type="term" value="F:magnesium ion binding"/>
    <property type="evidence" value="ECO:0007669"/>
    <property type="project" value="TreeGrafter"/>
</dbReference>
<keyword evidence="3" id="KW-0963">Cytoplasm</keyword>
<evidence type="ECO:0000313" key="8">
    <source>
        <dbReference type="EMBL" id="KAA6311144.1"/>
    </source>
</evidence>
<reference evidence="8" key="1">
    <citation type="submission" date="2019-03" db="EMBL/GenBank/DDBJ databases">
        <title>Single cell metagenomics reveals metabolic interactions within the superorganism composed of flagellate Streblomastix strix and complex community of Bacteroidetes bacteria on its surface.</title>
        <authorList>
            <person name="Treitli S.C."/>
            <person name="Kolisko M."/>
            <person name="Husnik F."/>
            <person name="Keeling P."/>
            <person name="Hampl V."/>
        </authorList>
    </citation>
    <scope>NUCLEOTIDE SEQUENCE</scope>
    <source>
        <strain evidence="8">STM</strain>
    </source>
</reference>
<dbReference type="HAMAP" id="MF_00156">
    <property type="entry name" value="PanB"/>
    <property type="match status" value="1"/>
</dbReference>
<proteinExistence type="inferred from homology"/>
<dbReference type="GO" id="GO:0008168">
    <property type="term" value="F:methyltransferase activity"/>
    <property type="evidence" value="ECO:0007669"/>
    <property type="project" value="UniProtKB-KW"/>
</dbReference>
<evidence type="ECO:0000256" key="7">
    <source>
        <dbReference type="ARBA" id="ARBA00022842"/>
    </source>
</evidence>
<comment type="similarity">
    <text evidence="1">Belongs to the PanB family.</text>
</comment>
<evidence type="ECO:0000256" key="5">
    <source>
        <dbReference type="ARBA" id="ARBA00022679"/>
    </source>
</evidence>
<accession>A0A5J4PRI4</accession>
<dbReference type="EC" id="2.1.2.11" evidence="2"/>
<gene>
    <name evidence="8" type="ORF">EZS27_037673</name>
</gene>
<evidence type="ECO:0000256" key="1">
    <source>
        <dbReference type="ARBA" id="ARBA00008676"/>
    </source>
</evidence>
<sequence length="273" mass="29847">MSGYISDDTRKVTTCRLIEMKQRGEKISILTSYDYTMAKIVDDAGVDVILVGDSASNVMAGNVTTLPITLDQMIYHAKSVVRAVNRAMVVADMPFGSYQGNSKEGMASAIRIMKESHVDALKLEGGEEVIETVKRILCAGIPIMGHLGLMPQSINKYGTYTVRAKDKSEADKLIRDAHLLEEAGCFGIVLEKIPAELGERVAQELTIPIIGIGAGGGVDGQVLVIQDMLGMTKGFSPRFLRRYADLYTVMTGAVRQYVTDVKAKDFPNEKEQY</sequence>
<dbReference type="GO" id="GO:0005737">
    <property type="term" value="C:cytoplasm"/>
    <property type="evidence" value="ECO:0007669"/>
    <property type="project" value="TreeGrafter"/>
</dbReference>
<dbReference type="GO" id="GO:0015940">
    <property type="term" value="P:pantothenate biosynthetic process"/>
    <property type="evidence" value="ECO:0007669"/>
    <property type="project" value="UniProtKB-KW"/>
</dbReference>
<protein>
    <recommendedName>
        <fullName evidence="2">3-methyl-2-oxobutanoate hydroxymethyltransferase</fullName>
        <ecNumber evidence="2">2.1.2.11</ecNumber>
    </recommendedName>
</protein>
<dbReference type="Pfam" id="PF02548">
    <property type="entry name" value="Pantoate_transf"/>
    <property type="match status" value="1"/>
</dbReference>
<dbReference type="NCBIfam" id="TIGR00222">
    <property type="entry name" value="panB"/>
    <property type="match status" value="1"/>
</dbReference>
<dbReference type="EMBL" id="SNRY01007081">
    <property type="protein sequence ID" value="KAA6311144.1"/>
    <property type="molecule type" value="Genomic_DNA"/>
</dbReference>
<evidence type="ECO:0000256" key="2">
    <source>
        <dbReference type="ARBA" id="ARBA00012618"/>
    </source>
</evidence>
<dbReference type="FunFam" id="3.20.20.60:FF:000017">
    <property type="entry name" value="3-methyl-2-oxobutanoate hydroxymethyltransferase"/>
    <property type="match status" value="1"/>
</dbReference>
<dbReference type="NCBIfam" id="NF001452">
    <property type="entry name" value="PRK00311.1"/>
    <property type="match status" value="1"/>
</dbReference>